<dbReference type="Pfam" id="PF04542">
    <property type="entry name" value="Sigma70_r2"/>
    <property type="match status" value="1"/>
</dbReference>
<evidence type="ECO:0000259" key="6">
    <source>
        <dbReference type="Pfam" id="PF08281"/>
    </source>
</evidence>
<dbReference type="SUPFAM" id="SSF88946">
    <property type="entry name" value="Sigma2 domain of RNA polymerase sigma factors"/>
    <property type="match status" value="1"/>
</dbReference>
<evidence type="ECO:0000256" key="4">
    <source>
        <dbReference type="ARBA" id="ARBA00023163"/>
    </source>
</evidence>
<organism evidence="7 8">
    <name type="scientific">Chitinophaga horti</name>
    <dbReference type="NCBI Taxonomy" id="2920382"/>
    <lineage>
        <taxon>Bacteria</taxon>
        <taxon>Pseudomonadati</taxon>
        <taxon>Bacteroidota</taxon>
        <taxon>Chitinophagia</taxon>
        <taxon>Chitinophagales</taxon>
        <taxon>Chitinophagaceae</taxon>
        <taxon>Chitinophaga</taxon>
    </lineage>
</organism>
<dbReference type="InterPro" id="IPR007627">
    <property type="entry name" value="RNA_pol_sigma70_r2"/>
</dbReference>
<name>A0ABY6J9N2_9BACT</name>
<keyword evidence="3" id="KW-0731">Sigma factor</keyword>
<keyword evidence="2" id="KW-0805">Transcription regulation</keyword>
<dbReference type="InterPro" id="IPR013249">
    <property type="entry name" value="RNA_pol_sigma70_r4_t2"/>
</dbReference>
<sequence length="193" mass="22595">MKVLPDNNTIIAALAEGDEQLFGQLYDYYSQALFRNIYKLLPDTQEAEDVLQTVFLKLWEQRHSLNSKQSVAGWLFTTSFYMTMTCVRKKVKTRMQALAETSLEVKQEEWEHDDRYEKKTAFLREAIDSLPERKRLAFELYKIQGKSYKEVAETLGIKEETVKEYVKSALQMLRQMAAKSDVALYTLFVFFIA</sequence>
<dbReference type="SUPFAM" id="SSF88659">
    <property type="entry name" value="Sigma3 and sigma4 domains of RNA polymerase sigma factors"/>
    <property type="match status" value="1"/>
</dbReference>
<dbReference type="InterPro" id="IPR039425">
    <property type="entry name" value="RNA_pol_sigma-70-like"/>
</dbReference>
<evidence type="ECO:0000259" key="5">
    <source>
        <dbReference type="Pfam" id="PF04542"/>
    </source>
</evidence>
<dbReference type="CDD" id="cd06171">
    <property type="entry name" value="Sigma70_r4"/>
    <property type="match status" value="1"/>
</dbReference>
<comment type="similarity">
    <text evidence="1">Belongs to the sigma-70 factor family. ECF subfamily.</text>
</comment>
<dbReference type="InterPro" id="IPR013325">
    <property type="entry name" value="RNA_pol_sigma_r2"/>
</dbReference>
<dbReference type="InterPro" id="IPR036388">
    <property type="entry name" value="WH-like_DNA-bd_sf"/>
</dbReference>
<evidence type="ECO:0000313" key="7">
    <source>
        <dbReference type="EMBL" id="UYQ95006.1"/>
    </source>
</evidence>
<keyword evidence="8" id="KW-1185">Reference proteome</keyword>
<protein>
    <submittedName>
        <fullName evidence="7">Sigma-70 family RNA polymerase sigma factor</fullName>
    </submittedName>
</protein>
<dbReference type="InterPro" id="IPR013324">
    <property type="entry name" value="RNA_pol_sigma_r3/r4-like"/>
</dbReference>
<dbReference type="Pfam" id="PF08281">
    <property type="entry name" value="Sigma70_r4_2"/>
    <property type="match status" value="1"/>
</dbReference>
<reference evidence="7" key="1">
    <citation type="submission" date="2022-10" db="EMBL/GenBank/DDBJ databases">
        <title>Chitinophaga sp. nov., isolated from soil.</title>
        <authorList>
            <person name="Jeon C.O."/>
        </authorList>
    </citation>
    <scope>NUCLEOTIDE SEQUENCE</scope>
    <source>
        <strain evidence="7">R8</strain>
    </source>
</reference>
<dbReference type="EMBL" id="CP107006">
    <property type="protein sequence ID" value="UYQ95006.1"/>
    <property type="molecule type" value="Genomic_DNA"/>
</dbReference>
<dbReference type="NCBIfam" id="TIGR02937">
    <property type="entry name" value="sigma70-ECF"/>
    <property type="match status" value="1"/>
</dbReference>
<dbReference type="PANTHER" id="PTHR43133">
    <property type="entry name" value="RNA POLYMERASE ECF-TYPE SIGMA FACTO"/>
    <property type="match status" value="1"/>
</dbReference>
<dbReference type="Gene3D" id="1.10.10.10">
    <property type="entry name" value="Winged helix-like DNA-binding domain superfamily/Winged helix DNA-binding domain"/>
    <property type="match status" value="1"/>
</dbReference>
<proteinExistence type="inferred from homology"/>
<feature type="domain" description="RNA polymerase sigma-70 region 2" evidence="5">
    <location>
        <begin position="25"/>
        <end position="78"/>
    </location>
</feature>
<dbReference type="InterPro" id="IPR014284">
    <property type="entry name" value="RNA_pol_sigma-70_dom"/>
</dbReference>
<gene>
    <name evidence="7" type="ORF">MKQ68_07850</name>
</gene>
<dbReference type="RefSeq" id="WP_264282813.1">
    <property type="nucleotide sequence ID" value="NZ_CP107006.1"/>
</dbReference>
<evidence type="ECO:0000313" key="8">
    <source>
        <dbReference type="Proteomes" id="UP001162741"/>
    </source>
</evidence>
<dbReference type="Proteomes" id="UP001162741">
    <property type="component" value="Chromosome"/>
</dbReference>
<evidence type="ECO:0000256" key="2">
    <source>
        <dbReference type="ARBA" id="ARBA00023015"/>
    </source>
</evidence>
<feature type="domain" description="RNA polymerase sigma factor 70 region 4 type 2" evidence="6">
    <location>
        <begin position="123"/>
        <end position="173"/>
    </location>
</feature>
<keyword evidence="4" id="KW-0804">Transcription</keyword>
<accession>A0ABY6J9N2</accession>
<evidence type="ECO:0000256" key="1">
    <source>
        <dbReference type="ARBA" id="ARBA00010641"/>
    </source>
</evidence>
<dbReference type="Gene3D" id="1.10.1740.10">
    <property type="match status" value="1"/>
</dbReference>
<evidence type="ECO:0000256" key="3">
    <source>
        <dbReference type="ARBA" id="ARBA00023082"/>
    </source>
</evidence>
<dbReference type="PANTHER" id="PTHR43133:SF46">
    <property type="entry name" value="RNA POLYMERASE SIGMA-70 FACTOR ECF SUBFAMILY"/>
    <property type="match status" value="1"/>
</dbReference>